<evidence type="ECO:0000313" key="4">
    <source>
        <dbReference type="Proteomes" id="UP000190229"/>
    </source>
</evidence>
<proteinExistence type="predicted"/>
<dbReference type="EMBL" id="MWPS01000005">
    <property type="protein sequence ID" value="OPG17165.1"/>
    <property type="molecule type" value="Genomic_DNA"/>
</dbReference>
<dbReference type="EMBL" id="LSUQ01000002">
    <property type="protein sequence ID" value="OAG95291.1"/>
    <property type="molecule type" value="Genomic_DNA"/>
</dbReference>
<protein>
    <recommendedName>
        <fullName evidence="5">Molybdopterin synthase sulfur carrier subunit</fullName>
    </recommendedName>
</protein>
<evidence type="ECO:0000313" key="2">
    <source>
        <dbReference type="EMBL" id="OPG17165.1"/>
    </source>
</evidence>
<comment type="caution">
    <text evidence="1">The sequence shown here is derived from an EMBL/GenBank/DDBJ whole genome shotgun (WGS) entry which is preliminary data.</text>
</comment>
<dbReference type="CDD" id="cd17040">
    <property type="entry name" value="Ubl_MoaD_like"/>
    <property type="match status" value="1"/>
</dbReference>
<dbReference type="InterPro" id="IPR016155">
    <property type="entry name" value="Mopterin_synth/thiamin_S_b"/>
</dbReference>
<reference evidence="2 4" key="2">
    <citation type="submission" date="2017-02" db="EMBL/GenBank/DDBJ databases">
        <title>Draft genome of Acidibacillus ferrooxidans Huett2.</title>
        <authorList>
            <person name="Schopf S."/>
        </authorList>
    </citation>
    <scope>NUCLEOTIDE SEQUENCE [LARGE SCALE GENOMIC DNA]</scope>
    <source>
        <strain evidence="2 4">Huett2</strain>
    </source>
</reference>
<dbReference type="RefSeq" id="WP_067560633.1">
    <property type="nucleotide sequence ID" value="NZ_LSUQ01000002.1"/>
</dbReference>
<dbReference type="Proteomes" id="UP000190229">
    <property type="component" value="Unassembled WGS sequence"/>
</dbReference>
<keyword evidence="4" id="KW-1185">Reference proteome</keyword>
<evidence type="ECO:0000313" key="1">
    <source>
        <dbReference type="EMBL" id="OAG95291.1"/>
    </source>
</evidence>
<gene>
    <name evidence="1" type="ORF">AYW79_01075</name>
    <name evidence="2" type="ORF">B2M26_02175</name>
</gene>
<evidence type="ECO:0000313" key="3">
    <source>
        <dbReference type="Proteomes" id="UP000077421"/>
    </source>
</evidence>
<dbReference type="AlphaFoldDB" id="A0A162U0W0"/>
<accession>A0A162U0W0</accession>
<dbReference type="STRING" id="1765683.B2M26_02175"/>
<reference evidence="1 3" key="1">
    <citation type="submission" date="2016-02" db="EMBL/GenBank/DDBJ databases">
        <title>Draft genome sequence of Acidibacillus ferrooxidans SLC66.</title>
        <authorList>
            <person name="Oliveira G."/>
            <person name="Nancucheo I."/>
            <person name="Dall'Agnol H."/>
            <person name="Johnson B."/>
            <person name="Oliveira R."/>
            <person name="Nunes G.L."/>
            <person name="Tzotzos G."/>
            <person name="Orellana S.C."/>
            <person name="Salim A.C."/>
            <person name="Araujo F.M."/>
        </authorList>
    </citation>
    <scope>NUCLEOTIDE SEQUENCE [LARGE SCALE GENOMIC DNA]</scope>
    <source>
        <strain evidence="1 3">SLC66</strain>
    </source>
</reference>
<dbReference type="InterPro" id="IPR012675">
    <property type="entry name" value="Beta-grasp_dom_sf"/>
</dbReference>
<evidence type="ECO:0008006" key="5">
    <source>
        <dbReference type="Google" id="ProtNLM"/>
    </source>
</evidence>
<dbReference type="Gene3D" id="3.10.20.30">
    <property type="match status" value="1"/>
</dbReference>
<dbReference type="OrthoDB" id="6894792at2"/>
<dbReference type="SUPFAM" id="SSF54285">
    <property type="entry name" value="MoaD/ThiS"/>
    <property type="match status" value="1"/>
</dbReference>
<name>A0A162U0W0_9BACL</name>
<sequence>MITVHLPFDLADEFHADSVVTVQARSCAGILEMLNLQYPGMASWLAEPDGRFRVHLSVFVSGRRLPTCAHVSEEVADGSEVWILKAISGG</sequence>
<dbReference type="Proteomes" id="UP000077421">
    <property type="component" value="Unassembled WGS sequence"/>
</dbReference>
<organism evidence="1 3">
    <name type="scientific">Ferroacidibacillus organovorans</name>
    <dbReference type="NCBI Taxonomy" id="1765683"/>
    <lineage>
        <taxon>Bacteria</taxon>
        <taxon>Bacillati</taxon>
        <taxon>Bacillota</taxon>
        <taxon>Bacilli</taxon>
        <taxon>Bacillales</taxon>
        <taxon>Alicyclobacillaceae</taxon>
        <taxon>Ferroacidibacillus</taxon>
    </lineage>
</organism>